<dbReference type="AlphaFoldDB" id="A0A0M0KHN1"/>
<accession>A0A0M0KHN1</accession>
<name>A0A0M0KHN1_ALKHA</name>
<evidence type="ECO:0000313" key="1">
    <source>
        <dbReference type="EMBL" id="KOO37913.1"/>
    </source>
</evidence>
<comment type="caution">
    <text evidence="1">The sequence shown here is derived from an EMBL/GenBank/DDBJ whole genome shotgun (WGS) entry which is preliminary data.</text>
</comment>
<accession>A0A4Y7WGP3</accession>
<protein>
    <recommendedName>
        <fullName evidence="2">Sulfotransferase family protein</fullName>
    </recommendedName>
</protein>
<sequence length="219" mass="25326">MIRSKLFLILTLHRSGSSATAGVLYHLGVHMGQHLLKENEWNPKGHFENEEFVAVNDRILHTIGGSWKKPPSPELIKQLKIPRRQVKTFLLQHAKPAWGIKDPRMLLTFDLWKGPMERVADITYIIVHRPIKESIASLVRRNDMTELEAQQILLPYLGNKQRIREQLVEEGADIIDVHFSDLLQHPDELVAAVNQRLGRAPKKRLDDVRLFLDHSLKHF</sequence>
<reference evidence="1" key="1">
    <citation type="submission" date="2015-08" db="EMBL/GenBank/DDBJ databases">
        <title>Complete DNA Sequence of Pseudomonas syringae pv. actinidiae, the Causal Agent of Kiwifruit Canker Disease.</title>
        <authorList>
            <person name="Rikkerink E.H.A."/>
            <person name="Fineran P.C."/>
        </authorList>
    </citation>
    <scope>NUCLEOTIDE SEQUENCE</scope>
    <source>
        <strain evidence="1">DSM 13666</strain>
    </source>
</reference>
<dbReference type="SUPFAM" id="SSF52540">
    <property type="entry name" value="P-loop containing nucleoside triphosphate hydrolases"/>
    <property type="match status" value="1"/>
</dbReference>
<dbReference type="PATRIC" id="fig|136160.3.peg.810"/>
<dbReference type="EMBL" id="LILD01000001">
    <property type="protein sequence ID" value="KOO37913.1"/>
    <property type="molecule type" value="Genomic_DNA"/>
</dbReference>
<dbReference type="GeneID" id="87598904"/>
<proteinExistence type="predicted"/>
<organism evidence="1">
    <name type="scientific">Halalkalibacterium halodurans</name>
    <name type="common">Bacillus halodurans</name>
    <dbReference type="NCBI Taxonomy" id="86665"/>
    <lineage>
        <taxon>Bacteria</taxon>
        <taxon>Bacillati</taxon>
        <taxon>Bacillota</taxon>
        <taxon>Bacilli</taxon>
        <taxon>Bacillales</taxon>
        <taxon>Bacillaceae</taxon>
        <taxon>Halalkalibacterium (ex Joshi et al. 2022)</taxon>
    </lineage>
</organism>
<gene>
    <name evidence="1" type="ORF">AMD02_02895</name>
</gene>
<dbReference type="RefSeq" id="WP_053430401.1">
    <property type="nucleotide sequence ID" value="NZ_CP040441.1"/>
</dbReference>
<evidence type="ECO:0008006" key="2">
    <source>
        <dbReference type="Google" id="ProtNLM"/>
    </source>
</evidence>
<dbReference type="InterPro" id="IPR027417">
    <property type="entry name" value="P-loop_NTPase"/>
</dbReference>
<dbReference type="Gene3D" id="3.40.50.300">
    <property type="entry name" value="P-loop containing nucleotide triphosphate hydrolases"/>
    <property type="match status" value="1"/>
</dbReference>